<evidence type="ECO:0000256" key="2">
    <source>
        <dbReference type="ARBA" id="ARBA00004713"/>
    </source>
</evidence>
<comment type="subcellular location">
    <subcellularLocation>
        <location evidence="1">Cell inner membrane</location>
        <topology evidence="1">Peripheral membrane protein</topology>
        <orientation evidence="1">Cytoplasmic side</orientation>
    </subcellularLocation>
</comment>
<dbReference type="RefSeq" id="WP_064303687.1">
    <property type="nucleotide sequence ID" value="NZ_LUCV01000031.1"/>
</dbReference>
<evidence type="ECO:0000256" key="11">
    <source>
        <dbReference type="ARBA" id="ARBA00044190"/>
    </source>
</evidence>
<dbReference type="Pfam" id="PF01075">
    <property type="entry name" value="Glyco_transf_9"/>
    <property type="match status" value="1"/>
</dbReference>
<organism evidence="14 15">
    <name type="scientific">Pseudomonas putida</name>
    <name type="common">Arthrobacter siderocapsulatus</name>
    <dbReference type="NCBI Taxonomy" id="303"/>
    <lineage>
        <taxon>Bacteria</taxon>
        <taxon>Pseudomonadati</taxon>
        <taxon>Pseudomonadota</taxon>
        <taxon>Gammaproteobacteria</taxon>
        <taxon>Pseudomonadales</taxon>
        <taxon>Pseudomonadaceae</taxon>
        <taxon>Pseudomonas</taxon>
    </lineage>
</organism>
<name>A0A177SHS9_PSEPU</name>
<keyword evidence="3" id="KW-1003">Cell membrane</keyword>
<evidence type="ECO:0000256" key="10">
    <source>
        <dbReference type="ARBA" id="ARBA00044041"/>
    </source>
</evidence>
<comment type="catalytic activity">
    <reaction evidence="13">
        <text>an alpha-Kdo-(2-&gt;4)-alpha-Kdo-(2-&gt;6)-lipid A + ADP-L-glycero-beta-D-manno-heptose = an L-alpha-D-Hep-(1-&gt;5)-[alpha-Kdo-(2-&gt;4)]-alpha-Kdo-(2-&gt;6)-lipid A + ADP + H(+)</text>
        <dbReference type="Rhea" id="RHEA:74067"/>
        <dbReference type="ChEBI" id="CHEBI:15378"/>
        <dbReference type="ChEBI" id="CHEBI:61506"/>
        <dbReference type="ChEBI" id="CHEBI:176431"/>
        <dbReference type="ChEBI" id="CHEBI:193068"/>
        <dbReference type="ChEBI" id="CHEBI:456216"/>
        <dbReference type="EC" id="2.4.99.23"/>
    </reaction>
</comment>
<dbReference type="AlphaFoldDB" id="A0A177SHS9"/>
<accession>A0A177SHS9</accession>
<dbReference type="FunFam" id="3.40.50.2000:FF:000106">
    <property type="entry name" value="Lipopolysaccharide heptosyltransferase 1"/>
    <property type="match status" value="1"/>
</dbReference>
<keyword evidence="6 14" id="KW-0808">Transferase</keyword>
<evidence type="ECO:0000256" key="1">
    <source>
        <dbReference type="ARBA" id="ARBA00004515"/>
    </source>
</evidence>
<dbReference type="CDD" id="cd03789">
    <property type="entry name" value="GT9_LPS_heptosyltransferase"/>
    <property type="match status" value="1"/>
</dbReference>
<proteinExistence type="inferred from homology"/>
<evidence type="ECO:0000313" key="15">
    <source>
        <dbReference type="Proteomes" id="UP000077752"/>
    </source>
</evidence>
<dbReference type="GO" id="GO:0005829">
    <property type="term" value="C:cytosol"/>
    <property type="evidence" value="ECO:0007669"/>
    <property type="project" value="TreeGrafter"/>
</dbReference>
<dbReference type="SUPFAM" id="SSF53756">
    <property type="entry name" value="UDP-Glycosyltransferase/glycogen phosphorylase"/>
    <property type="match status" value="1"/>
</dbReference>
<gene>
    <name evidence="14" type="ORF">AYO28_23290</name>
</gene>
<dbReference type="GO" id="GO:0009244">
    <property type="term" value="P:lipopolysaccharide core region biosynthetic process"/>
    <property type="evidence" value="ECO:0007669"/>
    <property type="project" value="InterPro"/>
</dbReference>
<keyword evidence="4" id="KW-0997">Cell inner membrane</keyword>
<dbReference type="GO" id="GO:0005886">
    <property type="term" value="C:plasma membrane"/>
    <property type="evidence" value="ECO:0007669"/>
    <property type="project" value="UniProtKB-SubCell"/>
</dbReference>
<sequence length="353" mass="39884">MRVLLIKTSSLGDVIHALPALTDAAHAIPGIRFDWVVEEGFAEIPTWHPAVDQVIPVAIRRWRKNLWQTFRNGEWRQFKKRIREQKYDLVIDAQGLVKSAWLTRYVKKTPIAGLDRYSAREGFSSRFYDRRLSVAKGQHAVERIRQLFALALGYDIPEGIGNYGLDRSRLEEVGVAPYVVFLHGTTWDTKHWPELYWRQLAERLGRAGLHVCLPWGNPVEKARAERIAQGLKNARVLPKLNLAGVARVLASAKACVAVDTGLGHLAAALDVPTVSLFGPTNPGLTGAYGKSQVHVASDFPCAPCLRKKCNYKPSVEDLRRFDLKREWPLCFTRLNPERVARQLGELLRAEDVR</sequence>
<keyword evidence="8" id="KW-0472">Membrane</keyword>
<dbReference type="InterPro" id="IPR011908">
    <property type="entry name" value="LipoPS_heptosylTferase-I"/>
</dbReference>
<evidence type="ECO:0000256" key="4">
    <source>
        <dbReference type="ARBA" id="ARBA00022519"/>
    </source>
</evidence>
<dbReference type="PANTHER" id="PTHR30160">
    <property type="entry name" value="TETRAACYLDISACCHARIDE 4'-KINASE-RELATED"/>
    <property type="match status" value="1"/>
</dbReference>
<comment type="pathway">
    <text evidence="2">Bacterial outer membrane biogenesis; LPS core biosynthesis.</text>
</comment>
<comment type="caution">
    <text evidence="14">The sequence shown here is derived from an EMBL/GenBank/DDBJ whole genome shotgun (WGS) entry which is preliminary data.</text>
</comment>
<dbReference type="EMBL" id="LUCV01000031">
    <property type="protein sequence ID" value="OAI88410.1"/>
    <property type="molecule type" value="Genomic_DNA"/>
</dbReference>
<dbReference type="Gene3D" id="3.40.50.2000">
    <property type="entry name" value="Glycogen Phosphorylase B"/>
    <property type="match status" value="2"/>
</dbReference>
<evidence type="ECO:0000256" key="7">
    <source>
        <dbReference type="ARBA" id="ARBA00022985"/>
    </source>
</evidence>
<dbReference type="PANTHER" id="PTHR30160:SF19">
    <property type="entry name" value="LIPOPOLYSACCHARIDE HEPTOSYLTRANSFERASE 1"/>
    <property type="match status" value="1"/>
</dbReference>
<evidence type="ECO:0000256" key="3">
    <source>
        <dbReference type="ARBA" id="ARBA00022475"/>
    </source>
</evidence>
<evidence type="ECO:0000256" key="13">
    <source>
        <dbReference type="ARBA" id="ARBA00049201"/>
    </source>
</evidence>
<dbReference type="EC" id="2.4.99.23" evidence="10"/>
<dbReference type="NCBIfam" id="TIGR02193">
    <property type="entry name" value="heptsyl_trn_I"/>
    <property type="match status" value="1"/>
</dbReference>
<dbReference type="InterPro" id="IPR002201">
    <property type="entry name" value="Glyco_trans_9"/>
</dbReference>
<dbReference type="Proteomes" id="UP000077752">
    <property type="component" value="Unassembled WGS sequence"/>
</dbReference>
<protein>
    <recommendedName>
        <fullName evidence="11">Lipopolysaccharide heptosyltransferase 1</fullName>
        <ecNumber evidence="10">2.4.99.23</ecNumber>
    </recommendedName>
    <alternativeName>
        <fullName evidence="12">ADP-heptose:lipopolysaccharide heptosyltransferase I</fullName>
    </alternativeName>
</protein>
<reference evidence="14 15" key="1">
    <citation type="submission" date="2016-03" db="EMBL/GenBank/DDBJ databases">
        <title>Draft Genome Assembly of Pseudomonas putida strain CBF10-2.</title>
        <authorList>
            <person name="Iyer R.S."/>
            <person name="Damania A."/>
        </authorList>
    </citation>
    <scope>NUCLEOTIDE SEQUENCE [LARGE SCALE GENOMIC DNA]</scope>
    <source>
        <strain evidence="14 15">CBF10-2</strain>
    </source>
</reference>
<keyword evidence="7" id="KW-0448">Lipopolysaccharide biosynthesis</keyword>
<evidence type="ECO:0000313" key="14">
    <source>
        <dbReference type="EMBL" id="OAI88410.1"/>
    </source>
</evidence>
<comment type="similarity">
    <text evidence="9">Belongs to the glycosyltransferase 9 family.</text>
</comment>
<dbReference type="InterPro" id="IPR051199">
    <property type="entry name" value="LPS_LOS_Heptosyltrfase"/>
</dbReference>
<evidence type="ECO:0000256" key="6">
    <source>
        <dbReference type="ARBA" id="ARBA00022679"/>
    </source>
</evidence>
<dbReference type="GO" id="GO:0008713">
    <property type="term" value="F:ADP-heptose-lipopolysaccharide heptosyltransferase activity"/>
    <property type="evidence" value="ECO:0007669"/>
    <property type="project" value="TreeGrafter"/>
</dbReference>
<evidence type="ECO:0000256" key="9">
    <source>
        <dbReference type="ARBA" id="ARBA00043995"/>
    </source>
</evidence>
<evidence type="ECO:0000256" key="12">
    <source>
        <dbReference type="ARBA" id="ARBA00044330"/>
    </source>
</evidence>
<keyword evidence="5" id="KW-0328">Glycosyltransferase</keyword>
<evidence type="ECO:0000256" key="5">
    <source>
        <dbReference type="ARBA" id="ARBA00022676"/>
    </source>
</evidence>
<evidence type="ECO:0000256" key="8">
    <source>
        <dbReference type="ARBA" id="ARBA00023136"/>
    </source>
</evidence>